<dbReference type="Proteomes" id="UP000019488">
    <property type="component" value="Unassembled WGS sequence"/>
</dbReference>
<keyword evidence="2" id="KW-0805">Transcription regulation</keyword>
<dbReference type="SUPFAM" id="SSF46785">
    <property type="entry name" value="Winged helix' DNA-binding domain"/>
    <property type="match status" value="1"/>
</dbReference>
<reference evidence="6" key="1">
    <citation type="journal article" date="2014" name="Genome Announc.">
        <title>Draft Genome Sequences of Two Lactobacillus Strains, L. farraginis JCM 14108T and L. composti JCM 14202T, Isolated from Compost of Distilled Shochu Residue.</title>
        <authorList>
            <person name="Yuki M."/>
            <person name="Oshima K."/>
            <person name="Suda W."/>
            <person name="Kitahara M."/>
            <person name="Kitamura K."/>
            <person name="Iida T."/>
            <person name="Hattori M."/>
            <person name="Ohkuma M."/>
        </authorList>
    </citation>
    <scope>NUCLEOTIDE SEQUENCE [LARGE SCALE GENOMIC DNA]</scope>
    <source>
        <strain evidence="6">JCM 14108</strain>
    </source>
</reference>
<dbReference type="Pfam" id="PF03466">
    <property type="entry name" value="LysR_substrate"/>
    <property type="match status" value="1"/>
</dbReference>
<gene>
    <name evidence="7" type="ORF">FD41_GL000581</name>
    <name evidence="6" type="ORF">JCM14108_1446</name>
</gene>
<protein>
    <submittedName>
        <fullName evidence="7">LysR substrate binding domain protein</fullName>
    </submittedName>
    <submittedName>
        <fullName evidence="6">Malolactic regulator</fullName>
    </submittedName>
</protein>
<dbReference type="PROSITE" id="PS50931">
    <property type="entry name" value="HTH_LYSR"/>
    <property type="match status" value="1"/>
</dbReference>
<name>X0PAM6_9LACO</name>
<organism evidence="6 8">
    <name type="scientific">Lentilactobacillus farraginis DSM 18382 = JCM 14108</name>
    <dbReference type="NCBI Taxonomy" id="1423743"/>
    <lineage>
        <taxon>Bacteria</taxon>
        <taxon>Bacillati</taxon>
        <taxon>Bacillota</taxon>
        <taxon>Bacilli</taxon>
        <taxon>Lactobacillales</taxon>
        <taxon>Lactobacillaceae</taxon>
        <taxon>Lentilactobacillus</taxon>
    </lineage>
</organism>
<dbReference type="InterPro" id="IPR050950">
    <property type="entry name" value="HTH-type_LysR_regulators"/>
</dbReference>
<evidence type="ECO:0000256" key="4">
    <source>
        <dbReference type="ARBA" id="ARBA00023163"/>
    </source>
</evidence>
<evidence type="ECO:0000256" key="2">
    <source>
        <dbReference type="ARBA" id="ARBA00023015"/>
    </source>
</evidence>
<dbReference type="Gene3D" id="3.40.190.290">
    <property type="match status" value="1"/>
</dbReference>
<dbReference type="AlphaFoldDB" id="X0PAM6"/>
<dbReference type="GO" id="GO:0003677">
    <property type="term" value="F:DNA binding"/>
    <property type="evidence" value="ECO:0007669"/>
    <property type="project" value="UniProtKB-KW"/>
</dbReference>
<dbReference type="EMBL" id="AZFY01000014">
    <property type="protein sequence ID" value="KRM12224.1"/>
    <property type="molecule type" value="Genomic_DNA"/>
</dbReference>
<keyword evidence="3" id="KW-0238">DNA-binding</keyword>
<dbReference type="SUPFAM" id="SSF53850">
    <property type="entry name" value="Periplasmic binding protein-like II"/>
    <property type="match status" value="1"/>
</dbReference>
<dbReference type="PANTHER" id="PTHR30419">
    <property type="entry name" value="HTH-TYPE TRANSCRIPTIONAL REGULATOR YBHD"/>
    <property type="match status" value="1"/>
</dbReference>
<dbReference type="InterPro" id="IPR000847">
    <property type="entry name" value="LysR_HTH_N"/>
</dbReference>
<dbReference type="InterPro" id="IPR036388">
    <property type="entry name" value="WH-like_DNA-bd_sf"/>
</dbReference>
<evidence type="ECO:0000256" key="1">
    <source>
        <dbReference type="ARBA" id="ARBA00009437"/>
    </source>
</evidence>
<evidence type="ECO:0000313" key="6">
    <source>
        <dbReference type="EMBL" id="GAF36478.1"/>
    </source>
</evidence>
<proteinExistence type="inferred from homology"/>
<evidence type="ECO:0000256" key="3">
    <source>
        <dbReference type="ARBA" id="ARBA00023125"/>
    </source>
</evidence>
<keyword evidence="9" id="KW-1185">Reference proteome</keyword>
<comment type="caution">
    <text evidence="6">The sequence shown here is derived from an EMBL/GenBank/DDBJ whole genome shotgun (WGS) entry which is preliminary data.</text>
</comment>
<sequence>MKLRDLEYFCYLYKVGTFTGVAKHFKVEQPTVTLAIKRLEDALKTKLAFRDRSKGLIQITPAGEILYRHASNMLRDAKLADLEINHYNSKKIRFGLPPIIGSLYFPLVIDGIIQDHLLDDLEVDETGSQQLLLDLLGGKVDIALLGSPLPIQNDAINTTFLTSRQFVIISSRDHWLNNRQSISFSELKDEPFISLNGRFIHSEVLKVYSDQAKFHPHIIFETQSIETMKRLVEKNAGIGVLVKDAISPADQLATTTLRNPLPERFNISIATRKDYLADAHEQAFISDLFKLQSIINH</sequence>
<dbReference type="Pfam" id="PF00126">
    <property type="entry name" value="HTH_1"/>
    <property type="match status" value="1"/>
</dbReference>
<feature type="domain" description="HTH lysR-type" evidence="5">
    <location>
        <begin position="1"/>
        <end position="60"/>
    </location>
</feature>
<dbReference type="InterPro" id="IPR005119">
    <property type="entry name" value="LysR_subst-bd"/>
</dbReference>
<dbReference type="Proteomes" id="UP000051966">
    <property type="component" value="Unassembled WGS sequence"/>
</dbReference>
<dbReference type="InterPro" id="IPR036390">
    <property type="entry name" value="WH_DNA-bd_sf"/>
</dbReference>
<dbReference type="PANTHER" id="PTHR30419:SF28">
    <property type="entry name" value="HTH-TYPE TRANSCRIPTIONAL REGULATOR BSDA"/>
    <property type="match status" value="1"/>
</dbReference>
<evidence type="ECO:0000313" key="9">
    <source>
        <dbReference type="Proteomes" id="UP000051966"/>
    </source>
</evidence>
<dbReference type="RefSeq" id="WP_035179261.1">
    <property type="nucleotide sequence ID" value="NZ_AZFY01000014.1"/>
</dbReference>
<dbReference type="OrthoDB" id="9803735at2"/>
<dbReference type="EMBL" id="BAKI01000012">
    <property type="protein sequence ID" value="GAF36478.1"/>
    <property type="molecule type" value="Genomic_DNA"/>
</dbReference>
<keyword evidence="4" id="KW-0804">Transcription</keyword>
<dbReference type="GO" id="GO:0005829">
    <property type="term" value="C:cytosol"/>
    <property type="evidence" value="ECO:0007669"/>
    <property type="project" value="TreeGrafter"/>
</dbReference>
<dbReference type="PATRIC" id="fig|1423743.5.peg.596"/>
<dbReference type="STRING" id="1423743.FD41_GL000581"/>
<reference evidence="7 9" key="2">
    <citation type="journal article" date="2015" name="Genome Announc.">
        <title>Expanding the biotechnology potential of lactobacilli through comparative genomics of 213 strains and associated genera.</title>
        <authorList>
            <person name="Sun Z."/>
            <person name="Harris H.M."/>
            <person name="McCann A."/>
            <person name="Guo C."/>
            <person name="Argimon S."/>
            <person name="Zhang W."/>
            <person name="Yang X."/>
            <person name="Jeffery I.B."/>
            <person name="Cooney J.C."/>
            <person name="Kagawa T.F."/>
            <person name="Liu W."/>
            <person name="Song Y."/>
            <person name="Salvetti E."/>
            <person name="Wrobel A."/>
            <person name="Rasinkangas P."/>
            <person name="Parkhill J."/>
            <person name="Rea M.C."/>
            <person name="O'Sullivan O."/>
            <person name="Ritari J."/>
            <person name="Douillard F.P."/>
            <person name="Paul Ross R."/>
            <person name="Yang R."/>
            <person name="Briner A.E."/>
            <person name="Felis G.E."/>
            <person name="de Vos W.M."/>
            <person name="Barrangou R."/>
            <person name="Klaenhammer T.R."/>
            <person name="Caufield P.W."/>
            <person name="Cui Y."/>
            <person name="Zhang H."/>
            <person name="O'Toole P.W."/>
        </authorList>
    </citation>
    <scope>NUCLEOTIDE SEQUENCE [LARGE SCALE GENOMIC DNA]</scope>
    <source>
        <strain evidence="7 9">DSM 18382</strain>
    </source>
</reference>
<evidence type="ECO:0000313" key="7">
    <source>
        <dbReference type="EMBL" id="KRM12224.1"/>
    </source>
</evidence>
<dbReference type="Gene3D" id="1.10.10.10">
    <property type="entry name" value="Winged helix-like DNA-binding domain superfamily/Winged helix DNA-binding domain"/>
    <property type="match status" value="1"/>
</dbReference>
<comment type="similarity">
    <text evidence="1">Belongs to the LysR transcriptional regulatory family.</text>
</comment>
<accession>X0PAM6</accession>
<dbReference type="GO" id="GO:0003700">
    <property type="term" value="F:DNA-binding transcription factor activity"/>
    <property type="evidence" value="ECO:0007669"/>
    <property type="project" value="InterPro"/>
</dbReference>
<evidence type="ECO:0000259" key="5">
    <source>
        <dbReference type="PROSITE" id="PS50931"/>
    </source>
</evidence>
<evidence type="ECO:0000313" key="8">
    <source>
        <dbReference type="Proteomes" id="UP000019488"/>
    </source>
</evidence>